<name>A0A177CG30_9PLEO</name>
<dbReference type="GeneID" id="28763697"/>
<organism evidence="2 3">
    <name type="scientific">Paraphaeosphaeria sporulosa</name>
    <dbReference type="NCBI Taxonomy" id="1460663"/>
    <lineage>
        <taxon>Eukaryota</taxon>
        <taxon>Fungi</taxon>
        <taxon>Dikarya</taxon>
        <taxon>Ascomycota</taxon>
        <taxon>Pezizomycotina</taxon>
        <taxon>Dothideomycetes</taxon>
        <taxon>Pleosporomycetidae</taxon>
        <taxon>Pleosporales</taxon>
        <taxon>Massarineae</taxon>
        <taxon>Didymosphaeriaceae</taxon>
        <taxon>Paraphaeosphaeria</taxon>
    </lineage>
</organism>
<keyword evidence="3" id="KW-1185">Reference proteome</keyword>
<evidence type="ECO:0000313" key="3">
    <source>
        <dbReference type="Proteomes" id="UP000077069"/>
    </source>
</evidence>
<protein>
    <submittedName>
        <fullName evidence="2">Uncharacterized protein</fullName>
    </submittedName>
</protein>
<feature type="compositionally biased region" description="Basic and acidic residues" evidence="1">
    <location>
        <begin position="10"/>
        <end position="35"/>
    </location>
</feature>
<accession>A0A177CG30</accession>
<dbReference type="EMBL" id="KV441552">
    <property type="protein sequence ID" value="OAG06286.1"/>
    <property type="molecule type" value="Genomic_DNA"/>
</dbReference>
<gene>
    <name evidence="2" type="ORF">CC84DRAFT_1176315</name>
</gene>
<evidence type="ECO:0000256" key="1">
    <source>
        <dbReference type="SAM" id="MobiDB-lite"/>
    </source>
</evidence>
<sequence>MKTPVRKTFRKEMLSLKQASKEMQAERESLSRSRNAEPGTQGYYGTLRKEESLGIKMGVIPGEGRNRADAPEDDGTRSSAAVYGVALSFGVVAGQGCRATLVSQGVDARRCRPWPLTNARVGIPQIPISNEHRGQIEPVNRHG</sequence>
<reference evidence="2 3" key="1">
    <citation type="submission" date="2016-05" db="EMBL/GenBank/DDBJ databases">
        <title>Comparative analysis of secretome profiles of manganese(II)-oxidizing ascomycete fungi.</title>
        <authorList>
            <consortium name="DOE Joint Genome Institute"/>
            <person name="Zeiner C.A."/>
            <person name="Purvine S.O."/>
            <person name="Zink E.M."/>
            <person name="Wu S."/>
            <person name="Pasa-Tolic L."/>
            <person name="Chaput D.L."/>
            <person name="Haridas S."/>
            <person name="Grigoriev I.V."/>
            <person name="Santelli C.M."/>
            <person name="Hansel C.M."/>
        </authorList>
    </citation>
    <scope>NUCLEOTIDE SEQUENCE [LARGE SCALE GENOMIC DNA]</scope>
    <source>
        <strain evidence="2 3">AP3s5-JAC2a</strain>
    </source>
</reference>
<dbReference type="RefSeq" id="XP_018036651.1">
    <property type="nucleotide sequence ID" value="XM_018180211.1"/>
</dbReference>
<dbReference type="InParanoid" id="A0A177CG30"/>
<feature type="region of interest" description="Disordered" evidence="1">
    <location>
        <begin position="1"/>
        <end position="44"/>
    </location>
</feature>
<evidence type="ECO:0000313" key="2">
    <source>
        <dbReference type="EMBL" id="OAG06286.1"/>
    </source>
</evidence>
<proteinExistence type="predicted"/>
<dbReference type="AlphaFoldDB" id="A0A177CG30"/>
<dbReference type="Proteomes" id="UP000077069">
    <property type="component" value="Unassembled WGS sequence"/>
</dbReference>